<dbReference type="Pfam" id="PF00903">
    <property type="entry name" value="Glyoxalase"/>
    <property type="match status" value="1"/>
</dbReference>
<comment type="caution">
    <text evidence="2">The sequence shown here is derived from an EMBL/GenBank/DDBJ whole genome shotgun (WGS) entry which is preliminary data.</text>
</comment>
<dbReference type="EMBL" id="QQNH01000004">
    <property type="protein sequence ID" value="RDE09822.1"/>
    <property type="molecule type" value="Genomic_DNA"/>
</dbReference>
<evidence type="ECO:0000313" key="2">
    <source>
        <dbReference type="EMBL" id="RDE09822.1"/>
    </source>
</evidence>
<dbReference type="InterPro" id="IPR029068">
    <property type="entry name" value="Glyas_Bleomycin-R_OHBP_Dase"/>
</dbReference>
<accession>A0A369W991</accession>
<organism evidence="2 3">
    <name type="scientific">Pelagibacterium lacus</name>
    <dbReference type="NCBI Taxonomy" id="2282655"/>
    <lineage>
        <taxon>Bacteria</taxon>
        <taxon>Pseudomonadati</taxon>
        <taxon>Pseudomonadota</taxon>
        <taxon>Alphaproteobacteria</taxon>
        <taxon>Hyphomicrobiales</taxon>
        <taxon>Devosiaceae</taxon>
        <taxon>Pelagibacterium</taxon>
    </lineage>
</organism>
<protein>
    <submittedName>
        <fullName evidence="2">Glyoxalase</fullName>
    </submittedName>
</protein>
<dbReference type="Gene3D" id="3.30.720.120">
    <property type="match status" value="1"/>
</dbReference>
<dbReference type="Proteomes" id="UP000253759">
    <property type="component" value="Unassembled WGS sequence"/>
</dbReference>
<dbReference type="PROSITE" id="PS51819">
    <property type="entry name" value="VOC"/>
    <property type="match status" value="1"/>
</dbReference>
<dbReference type="InterPro" id="IPR037523">
    <property type="entry name" value="VOC_core"/>
</dbReference>
<evidence type="ECO:0000313" key="3">
    <source>
        <dbReference type="Proteomes" id="UP000253759"/>
    </source>
</evidence>
<dbReference type="Gene3D" id="3.30.720.110">
    <property type="match status" value="1"/>
</dbReference>
<gene>
    <name evidence="2" type="ORF">DVH29_04600</name>
</gene>
<dbReference type="InterPro" id="IPR004360">
    <property type="entry name" value="Glyas_Fos-R_dOase_dom"/>
</dbReference>
<sequence length="151" mass="16605">MALSGNQALAGALPSQKERKMASTHRIVFNILARDVEETAAFYETLCGLKRLYTSNWYIVLSPDGEAGEAMRYELGIIDQVHENVPRAARGHFSGGYLTIVVDDVHAAHERARLMGIDIVVPPTPLDYGQTQMIVRDPNSVVVDISTPTPQ</sequence>
<name>A0A369W991_9HYPH</name>
<keyword evidence="3" id="KW-1185">Reference proteome</keyword>
<evidence type="ECO:0000259" key="1">
    <source>
        <dbReference type="PROSITE" id="PS51819"/>
    </source>
</evidence>
<dbReference type="SUPFAM" id="SSF54593">
    <property type="entry name" value="Glyoxalase/Bleomycin resistance protein/Dihydroxybiphenyl dioxygenase"/>
    <property type="match status" value="1"/>
</dbReference>
<dbReference type="AlphaFoldDB" id="A0A369W991"/>
<feature type="domain" description="VOC" evidence="1">
    <location>
        <begin position="23"/>
        <end position="148"/>
    </location>
</feature>
<reference evidence="3" key="1">
    <citation type="submission" date="2018-07" db="EMBL/GenBank/DDBJ databases">
        <authorList>
            <person name="Liu B.-T."/>
            <person name="Du Z."/>
        </authorList>
    </citation>
    <scope>NUCLEOTIDE SEQUENCE [LARGE SCALE GENOMIC DNA]</scope>
    <source>
        <strain evidence="3">XYN52</strain>
    </source>
</reference>
<proteinExistence type="predicted"/>